<sequence length="368" mass="40180">MGGALVIARLQAVEWMMKVNARYGFSAVTAFLAINYLDKLLSSLHSQRDKPWMIQLAAVTCLSLSAKVEETQVSLLLGLQVEDNEYAFEAKTIQRMDFLVLSTFQWKMNPVTPLSFIDLIIRRLGLKTHRHWELLHLCKCCGRKTKSGGEVHVASDSPKASSVDEQVRTEANDAVASDSQDLTIEGKIETAPADDLVKSDFTLSERISCDTKSAPVDEVYNSVLETTPVGDSVKPYVSLSEEVIFDAKGVPGEEAYKSTVETAFVVDLVKPEMSVSGEVICVTDSAPLGNSVADFVSDTNTTMKVGVGSMCFAALIIGNDAIEDGICPCSFDVTSSSSSYTVWFIMDAYFRALKDSLNDSNTRSPVRC</sequence>
<evidence type="ECO:0000256" key="3">
    <source>
        <dbReference type="ARBA" id="ARBA00023306"/>
    </source>
</evidence>
<comment type="similarity">
    <text evidence="4">Belongs to the cyclin family.</text>
</comment>
<organism evidence="6 7">
    <name type="scientific">Vitis vinifera</name>
    <name type="common">Grape</name>
    <dbReference type="NCBI Taxonomy" id="29760"/>
    <lineage>
        <taxon>Eukaryota</taxon>
        <taxon>Viridiplantae</taxon>
        <taxon>Streptophyta</taxon>
        <taxon>Embryophyta</taxon>
        <taxon>Tracheophyta</taxon>
        <taxon>Spermatophyta</taxon>
        <taxon>Magnoliopsida</taxon>
        <taxon>eudicotyledons</taxon>
        <taxon>Gunneridae</taxon>
        <taxon>Pentapetalae</taxon>
        <taxon>rosids</taxon>
        <taxon>Vitales</taxon>
        <taxon>Vitaceae</taxon>
        <taxon>Viteae</taxon>
        <taxon>Vitis</taxon>
    </lineage>
</organism>
<keyword evidence="2 4" id="KW-0195">Cyclin</keyword>
<dbReference type="SUPFAM" id="SSF47954">
    <property type="entry name" value="Cyclin-like"/>
    <property type="match status" value="1"/>
</dbReference>
<dbReference type="Proteomes" id="UP001227230">
    <property type="component" value="Chromosome 10"/>
</dbReference>
<evidence type="ECO:0000256" key="1">
    <source>
        <dbReference type="ARBA" id="ARBA00022618"/>
    </source>
</evidence>
<keyword evidence="3" id="KW-0131">Cell cycle</keyword>
<dbReference type="InterPro" id="IPR048258">
    <property type="entry name" value="Cyclins_cyclin-box"/>
</dbReference>
<dbReference type="InterPro" id="IPR036915">
    <property type="entry name" value="Cyclin-like_sf"/>
</dbReference>
<dbReference type="Pfam" id="PF00134">
    <property type="entry name" value="Cyclin_N"/>
    <property type="match status" value="1"/>
</dbReference>
<proteinExistence type="inferred from homology"/>
<evidence type="ECO:0000313" key="6">
    <source>
        <dbReference type="EMBL" id="WJZ96034.1"/>
    </source>
</evidence>
<evidence type="ECO:0000256" key="4">
    <source>
        <dbReference type="RuleBase" id="RU000383"/>
    </source>
</evidence>
<dbReference type="InterPro" id="IPR013763">
    <property type="entry name" value="Cyclin-like_dom"/>
</dbReference>
<reference evidence="6 7" key="1">
    <citation type="journal article" date="2023" name="Hortic Res">
        <title>The complete reference genome for grapevine (Vitis vinifera L.) genetics and breeding.</title>
        <authorList>
            <person name="Shi X."/>
            <person name="Cao S."/>
            <person name="Wang X."/>
            <person name="Huang S."/>
            <person name="Wang Y."/>
            <person name="Liu Z."/>
            <person name="Liu W."/>
            <person name="Leng X."/>
            <person name="Peng Y."/>
            <person name="Wang N."/>
            <person name="Wang Y."/>
            <person name="Ma Z."/>
            <person name="Xu X."/>
            <person name="Zhang F."/>
            <person name="Xue H."/>
            <person name="Zhong H."/>
            <person name="Wang Y."/>
            <person name="Zhang K."/>
            <person name="Velt A."/>
            <person name="Avia K."/>
            <person name="Holtgrawe D."/>
            <person name="Grimplet J."/>
            <person name="Matus J.T."/>
            <person name="Ware D."/>
            <person name="Wu X."/>
            <person name="Wang H."/>
            <person name="Liu C."/>
            <person name="Fang Y."/>
            <person name="Rustenholz C."/>
            <person name="Cheng Z."/>
            <person name="Xiao H."/>
            <person name="Zhou Y."/>
        </authorList>
    </citation>
    <scope>NUCLEOTIDE SEQUENCE [LARGE SCALE GENOMIC DNA]</scope>
    <source>
        <strain evidence="7">cv. Pinot noir / PN40024</strain>
        <tissue evidence="6">Leaf</tissue>
    </source>
</reference>
<keyword evidence="1" id="KW-0132">Cell division</keyword>
<accession>A0ABY9CKQ2</accession>
<evidence type="ECO:0000256" key="2">
    <source>
        <dbReference type="ARBA" id="ARBA00023127"/>
    </source>
</evidence>
<dbReference type="SMART" id="SM00385">
    <property type="entry name" value="CYCLIN"/>
    <property type="match status" value="1"/>
</dbReference>
<dbReference type="PROSITE" id="PS00292">
    <property type="entry name" value="CYCLINS"/>
    <property type="match status" value="1"/>
</dbReference>
<dbReference type="Gene3D" id="1.10.472.10">
    <property type="entry name" value="Cyclin-like"/>
    <property type="match status" value="2"/>
</dbReference>
<name>A0ABY9CKQ2_VITVI</name>
<dbReference type="PANTHER" id="PTHR10177">
    <property type="entry name" value="CYCLINS"/>
    <property type="match status" value="1"/>
</dbReference>
<protein>
    <recommendedName>
        <fullName evidence="5">Cyclin-like domain-containing protein</fullName>
    </recommendedName>
</protein>
<dbReference type="CDD" id="cd20543">
    <property type="entry name" value="CYCLIN_AtCycD-like_rpt1"/>
    <property type="match status" value="1"/>
</dbReference>
<evidence type="ECO:0000259" key="5">
    <source>
        <dbReference type="SMART" id="SM00385"/>
    </source>
</evidence>
<feature type="domain" description="Cyclin-like" evidence="5">
    <location>
        <begin position="14"/>
        <end position="102"/>
    </location>
</feature>
<dbReference type="EMBL" id="CP126657">
    <property type="protein sequence ID" value="WJZ96034.1"/>
    <property type="molecule type" value="Genomic_DNA"/>
</dbReference>
<gene>
    <name evidence="6" type="ORF">VitviT2T_014760</name>
</gene>
<keyword evidence="7" id="KW-1185">Reference proteome</keyword>
<evidence type="ECO:0000313" key="7">
    <source>
        <dbReference type="Proteomes" id="UP001227230"/>
    </source>
</evidence>
<dbReference type="InterPro" id="IPR039361">
    <property type="entry name" value="Cyclin"/>
</dbReference>
<dbReference type="InterPro" id="IPR006671">
    <property type="entry name" value="Cyclin_N"/>
</dbReference>